<dbReference type="Pfam" id="PF16986">
    <property type="entry name" value="CzcE"/>
    <property type="match status" value="1"/>
</dbReference>
<proteinExistence type="predicted"/>
<evidence type="ECO:0000313" key="3">
    <source>
        <dbReference type="Proteomes" id="UP000183417"/>
    </source>
</evidence>
<dbReference type="GeneID" id="94695533"/>
<feature type="signal peptide" evidence="1">
    <location>
        <begin position="1"/>
        <end position="21"/>
    </location>
</feature>
<dbReference type="Gene3D" id="2.60.40.2280">
    <property type="entry name" value="Heavy-metal resistance protein CzcE"/>
    <property type="match status" value="1"/>
</dbReference>
<evidence type="ECO:0000256" key="1">
    <source>
        <dbReference type="SAM" id="SignalP"/>
    </source>
</evidence>
<feature type="chain" id="PRO_5010161831" evidence="1">
    <location>
        <begin position="22"/>
        <end position="108"/>
    </location>
</feature>
<evidence type="ECO:0000313" key="2">
    <source>
        <dbReference type="EMBL" id="SDZ61770.1"/>
    </source>
</evidence>
<protein>
    <submittedName>
        <fullName evidence="2">Heavy-metal resistance protein CzcE</fullName>
    </submittedName>
</protein>
<gene>
    <name evidence="2" type="ORF">SAMN05421547_14526</name>
</gene>
<dbReference type="PROSITE" id="PS51257">
    <property type="entry name" value="PROKAR_LIPOPROTEIN"/>
    <property type="match status" value="1"/>
</dbReference>
<dbReference type="InterPro" id="IPR031560">
    <property type="entry name" value="CzcE"/>
</dbReference>
<organism evidence="2 3">
    <name type="scientific">Delftia lacustris</name>
    <dbReference type="NCBI Taxonomy" id="558537"/>
    <lineage>
        <taxon>Bacteria</taxon>
        <taxon>Pseudomonadati</taxon>
        <taxon>Pseudomonadota</taxon>
        <taxon>Betaproteobacteria</taxon>
        <taxon>Burkholderiales</taxon>
        <taxon>Comamonadaceae</taxon>
        <taxon>Delftia</taxon>
    </lineage>
</organism>
<dbReference type="Proteomes" id="UP000183417">
    <property type="component" value="Unassembled WGS sequence"/>
</dbReference>
<dbReference type="EMBL" id="FNPE01000045">
    <property type="protein sequence ID" value="SDZ61770.1"/>
    <property type="molecule type" value="Genomic_DNA"/>
</dbReference>
<accession>A0A1H3UH63</accession>
<dbReference type="RefSeq" id="WP_047219715.1">
    <property type="nucleotide sequence ID" value="NZ_CP141274.1"/>
</dbReference>
<name>A0A1H3UH63_9BURK</name>
<sequence length="108" mass="11747">MKNINALYIAGIFLACPMAHADTFPNGQSHYGSPAPAGSYRSVDLSQKTPINVTCGETLNFTSKGRTFAWKVRSIRHSHVPVARFAPPGFDTQGRSIFVMPAEHERGG</sequence>
<reference evidence="2 3" key="1">
    <citation type="submission" date="2016-10" db="EMBL/GenBank/DDBJ databases">
        <authorList>
            <person name="de Groot N.N."/>
        </authorList>
    </citation>
    <scope>NUCLEOTIDE SEQUENCE [LARGE SCALE GENOMIC DNA]</scope>
    <source>
        <strain evidence="2 3">LMG 24775</strain>
    </source>
</reference>
<dbReference type="InterPro" id="IPR038674">
    <property type="entry name" value="CzcE_sf"/>
</dbReference>
<keyword evidence="1" id="KW-0732">Signal</keyword>
<dbReference type="AlphaFoldDB" id="A0A1H3UH63"/>